<name>A0A0V0HK12_SOLCH</name>
<proteinExistence type="predicted"/>
<reference evidence="1" key="1">
    <citation type="submission" date="2015-12" db="EMBL/GenBank/DDBJ databases">
        <title>Gene expression during late stages of embryo sac development: a critical building block for successful pollen-pistil interactions.</title>
        <authorList>
            <person name="Liu Y."/>
            <person name="Joly V."/>
            <person name="Sabar M."/>
            <person name="Matton D.P."/>
        </authorList>
    </citation>
    <scope>NUCLEOTIDE SEQUENCE</scope>
</reference>
<organism evidence="1">
    <name type="scientific">Solanum chacoense</name>
    <name type="common">Chaco potato</name>
    <dbReference type="NCBI Taxonomy" id="4108"/>
    <lineage>
        <taxon>Eukaryota</taxon>
        <taxon>Viridiplantae</taxon>
        <taxon>Streptophyta</taxon>
        <taxon>Embryophyta</taxon>
        <taxon>Tracheophyta</taxon>
        <taxon>Spermatophyta</taxon>
        <taxon>Magnoliopsida</taxon>
        <taxon>eudicotyledons</taxon>
        <taxon>Gunneridae</taxon>
        <taxon>Pentapetalae</taxon>
        <taxon>asterids</taxon>
        <taxon>lamiids</taxon>
        <taxon>Solanales</taxon>
        <taxon>Solanaceae</taxon>
        <taxon>Solanoideae</taxon>
        <taxon>Solaneae</taxon>
        <taxon>Solanum</taxon>
    </lineage>
</organism>
<protein>
    <submittedName>
        <fullName evidence="1">Putative ovule protein</fullName>
    </submittedName>
</protein>
<accession>A0A0V0HK12</accession>
<evidence type="ECO:0000313" key="1">
    <source>
        <dbReference type="EMBL" id="JAP20451.1"/>
    </source>
</evidence>
<dbReference type="AlphaFoldDB" id="A0A0V0HK12"/>
<dbReference type="EMBL" id="GEDG01018837">
    <property type="protein sequence ID" value="JAP20451.1"/>
    <property type="molecule type" value="Transcribed_RNA"/>
</dbReference>
<sequence>MEEVEITFPNTLKSGINTREVKLFSPVPLPLPSPSFNQTLVEATKMFFYEVSSFITGIKKMQRVQK</sequence>